<dbReference type="PANTHER" id="PTHR15959:SF0">
    <property type="entry name" value="SYNTAXIN-18"/>
    <property type="match status" value="1"/>
</dbReference>
<dbReference type="GO" id="GO:0006890">
    <property type="term" value="P:retrograde vesicle-mediated transport, Golgi to endoplasmic reticulum"/>
    <property type="evidence" value="ECO:0007669"/>
    <property type="project" value="TreeGrafter"/>
</dbReference>
<sequence>MANISDVFNKLLEGRDSAPIRGPRWHVPQDGFIKEAYTINSSIMKLAQFLLSIRQAYLSTARAPRHISSLSSRQPDRRYFTDKERDEIDFEAKTMIRQYMQVISNLEDAEKTRVMIEKKTRDKRNLSLGKWIRELRRGDEIDEEEEKSKWMALHREGVLWLLKNRLEKLSEIQREQQETRLMREVEKNKSILENVAFDKSQGLAIGNAAVQASKAAQVEAQAKAYKRSQAAASAALEDDEGRDIEQTLSADQLQIFAKENQDMVKFYEDTLDQIRSAERSLIEISEMQNRIVMDIAAQTDHIDQLMADSVQTAQNMEAGNKQLKQAAQRSSPARYVFQASIGFCAFLILADMLS</sequence>
<dbReference type="InterPro" id="IPR019529">
    <property type="entry name" value="Syntaxin-18_N"/>
</dbReference>
<evidence type="ECO:0000313" key="11">
    <source>
        <dbReference type="Proteomes" id="UP001365542"/>
    </source>
</evidence>
<reference evidence="10 11" key="1">
    <citation type="submission" date="2019-10" db="EMBL/GenBank/DDBJ databases">
        <authorList>
            <person name="Palmer J.M."/>
        </authorList>
    </citation>
    <scope>NUCLEOTIDE SEQUENCE [LARGE SCALE GENOMIC DNA]</scope>
    <source>
        <strain evidence="10 11">TWF694</strain>
    </source>
</reference>
<comment type="caution">
    <text evidence="10">The sequence shown here is derived from an EMBL/GenBank/DDBJ whole genome shotgun (WGS) entry which is preliminary data.</text>
</comment>
<keyword evidence="7" id="KW-0175">Coiled coil</keyword>
<dbReference type="AlphaFoldDB" id="A0AAV9X051"/>
<dbReference type="EMBL" id="JAVHJO010000012">
    <property type="protein sequence ID" value="KAK6531648.1"/>
    <property type="molecule type" value="Genomic_DNA"/>
</dbReference>
<comment type="similarity">
    <text evidence="2">Belongs to the syntaxin family.</text>
</comment>
<dbReference type="PROSITE" id="PS50192">
    <property type="entry name" value="T_SNARE"/>
    <property type="match status" value="1"/>
</dbReference>
<gene>
    <name evidence="10" type="ORF">TWF694_002826</name>
</gene>
<evidence type="ECO:0000256" key="7">
    <source>
        <dbReference type="ARBA" id="ARBA00023054"/>
    </source>
</evidence>
<keyword evidence="5" id="KW-0653">Protein transport</keyword>
<evidence type="ECO:0000256" key="1">
    <source>
        <dbReference type="ARBA" id="ARBA00004211"/>
    </source>
</evidence>
<feature type="domain" description="T-SNARE coiled-coil homology" evidence="9">
    <location>
        <begin position="264"/>
        <end position="326"/>
    </location>
</feature>
<evidence type="ECO:0000259" key="9">
    <source>
        <dbReference type="PROSITE" id="PS50192"/>
    </source>
</evidence>
<dbReference type="InterPro" id="IPR000727">
    <property type="entry name" value="T_SNARE_dom"/>
</dbReference>
<dbReference type="SUPFAM" id="SSF58038">
    <property type="entry name" value="SNARE fusion complex"/>
    <property type="match status" value="1"/>
</dbReference>
<evidence type="ECO:0000256" key="3">
    <source>
        <dbReference type="ARBA" id="ARBA00022448"/>
    </source>
</evidence>
<organism evidence="10 11">
    <name type="scientific">Orbilia ellipsospora</name>
    <dbReference type="NCBI Taxonomy" id="2528407"/>
    <lineage>
        <taxon>Eukaryota</taxon>
        <taxon>Fungi</taxon>
        <taxon>Dikarya</taxon>
        <taxon>Ascomycota</taxon>
        <taxon>Pezizomycotina</taxon>
        <taxon>Orbiliomycetes</taxon>
        <taxon>Orbiliales</taxon>
        <taxon>Orbiliaceae</taxon>
        <taxon>Orbilia</taxon>
    </lineage>
</organism>
<evidence type="ECO:0000256" key="8">
    <source>
        <dbReference type="ARBA" id="ARBA00023136"/>
    </source>
</evidence>
<keyword evidence="6" id="KW-1133">Transmembrane helix</keyword>
<accession>A0AAV9X051</accession>
<evidence type="ECO:0000256" key="4">
    <source>
        <dbReference type="ARBA" id="ARBA00022692"/>
    </source>
</evidence>
<dbReference type="Gene3D" id="1.20.5.110">
    <property type="match status" value="1"/>
</dbReference>
<dbReference type="GO" id="GO:0015031">
    <property type="term" value="P:protein transport"/>
    <property type="evidence" value="ECO:0007669"/>
    <property type="project" value="UniProtKB-KW"/>
</dbReference>
<dbReference type="Proteomes" id="UP001365542">
    <property type="component" value="Unassembled WGS sequence"/>
</dbReference>
<evidence type="ECO:0000313" key="10">
    <source>
        <dbReference type="EMBL" id="KAK6531648.1"/>
    </source>
</evidence>
<name>A0AAV9X051_9PEZI</name>
<evidence type="ECO:0000256" key="2">
    <source>
        <dbReference type="ARBA" id="ARBA00009063"/>
    </source>
</evidence>
<protein>
    <recommendedName>
        <fullName evidence="9">t-SNARE coiled-coil homology domain-containing protein</fullName>
    </recommendedName>
</protein>
<keyword evidence="8" id="KW-0472">Membrane</keyword>
<dbReference type="PANTHER" id="PTHR15959">
    <property type="entry name" value="SYNTAXIN-18"/>
    <property type="match status" value="1"/>
</dbReference>
<comment type="subcellular location">
    <subcellularLocation>
        <location evidence="1">Membrane</location>
        <topology evidence="1">Single-pass type IV membrane protein</topology>
    </subcellularLocation>
</comment>
<dbReference type="Pfam" id="PF10496">
    <property type="entry name" value="Syntaxin-18_N"/>
    <property type="match status" value="1"/>
</dbReference>
<dbReference type="GO" id="GO:0005783">
    <property type="term" value="C:endoplasmic reticulum"/>
    <property type="evidence" value="ECO:0007669"/>
    <property type="project" value="TreeGrafter"/>
</dbReference>
<keyword evidence="3" id="KW-0813">Transport</keyword>
<keyword evidence="4" id="KW-0812">Transmembrane</keyword>
<evidence type="ECO:0000256" key="5">
    <source>
        <dbReference type="ARBA" id="ARBA00022927"/>
    </source>
</evidence>
<evidence type="ECO:0000256" key="6">
    <source>
        <dbReference type="ARBA" id="ARBA00022989"/>
    </source>
</evidence>
<keyword evidence="11" id="KW-1185">Reference proteome</keyword>
<proteinExistence type="inferred from homology"/>
<dbReference type="GO" id="GO:0031201">
    <property type="term" value="C:SNARE complex"/>
    <property type="evidence" value="ECO:0007669"/>
    <property type="project" value="TreeGrafter"/>
</dbReference>